<dbReference type="RefSeq" id="WP_301662754.1">
    <property type="nucleotide sequence ID" value="NZ_VCYH01000001.1"/>
</dbReference>
<sequence length="182" mass="19853">MGEKESSAGLRKDIDATVSEMQRRLQEMMAGAEKAGQQIMTAVPVDVRELDDTVMVVADLPGVKREDVAVRLLGHKTLRITARRKGTAEEAEKGYVVRERVTGEMTRTVNLPADVSEKGATAAFRDGVLTVRLQKTPEEQGIEIPVGEEAGSASSEEADTAAALRRQKEEEYEEGKRKLGEA</sequence>
<dbReference type="Pfam" id="PF00011">
    <property type="entry name" value="HSP20"/>
    <property type="match status" value="1"/>
</dbReference>
<accession>A0ABT8M703</accession>
<dbReference type="Gene3D" id="2.60.40.790">
    <property type="match status" value="1"/>
</dbReference>
<feature type="compositionally biased region" description="Low complexity" evidence="3">
    <location>
        <begin position="148"/>
        <end position="163"/>
    </location>
</feature>
<feature type="compositionally biased region" description="Basic and acidic residues" evidence="3">
    <location>
        <begin position="166"/>
        <end position="182"/>
    </location>
</feature>
<dbReference type="Proteomes" id="UP001168338">
    <property type="component" value="Unassembled WGS sequence"/>
</dbReference>
<comment type="caution">
    <text evidence="5">The sequence shown here is derived from an EMBL/GenBank/DDBJ whole genome shotgun (WGS) entry which is preliminary data.</text>
</comment>
<dbReference type="PROSITE" id="PS01031">
    <property type="entry name" value="SHSP"/>
    <property type="match status" value="1"/>
</dbReference>
<evidence type="ECO:0000259" key="4">
    <source>
        <dbReference type="PROSITE" id="PS01031"/>
    </source>
</evidence>
<dbReference type="InterPro" id="IPR008978">
    <property type="entry name" value="HSP20-like_chaperone"/>
</dbReference>
<organism evidence="5 6">
    <name type="scientific">Methanoculleus frigidifontis</name>
    <dbReference type="NCBI Taxonomy" id="2584085"/>
    <lineage>
        <taxon>Archaea</taxon>
        <taxon>Methanobacteriati</taxon>
        <taxon>Methanobacteriota</taxon>
        <taxon>Stenosarchaea group</taxon>
        <taxon>Methanomicrobia</taxon>
        <taxon>Methanomicrobiales</taxon>
        <taxon>Methanomicrobiaceae</taxon>
        <taxon>Methanoculleus</taxon>
    </lineage>
</organism>
<reference evidence="5" key="1">
    <citation type="submission" date="2019-05" db="EMBL/GenBank/DDBJ databases">
        <title>Methanoculleus sp. FWC-SCC1, a methanogenic archaeon isolated from deep marine cold seep.</title>
        <authorList>
            <person name="Chen Y.-W."/>
            <person name="Chen S.-C."/>
            <person name="Teng N.-H."/>
            <person name="Lai M.-C."/>
        </authorList>
    </citation>
    <scope>NUCLEOTIDE SEQUENCE</scope>
    <source>
        <strain evidence="5">FWC-SCC1</strain>
    </source>
</reference>
<evidence type="ECO:0000313" key="5">
    <source>
        <dbReference type="EMBL" id="MDN7023705.1"/>
    </source>
</evidence>
<dbReference type="CDD" id="cd06464">
    <property type="entry name" value="ACD_sHsps-like"/>
    <property type="match status" value="1"/>
</dbReference>
<comment type="similarity">
    <text evidence="1 2">Belongs to the small heat shock protein (HSP20) family.</text>
</comment>
<evidence type="ECO:0000256" key="1">
    <source>
        <dbReference type="PROSITE-ProRule" id="PRU00285"/>
    </source>
</evidence>
<protein>
    <submittedName>
        <fullName evidence="5">Hsp20/alpha crystallin family protein</fullName>
    </submittedName>
</protein>
<feature type="region of interest" description="Disordered" evidence="3">
    <location>
        <begin position="136"/>
        <end position="182"/>
    </location>
</feature>
<dbReference type="EMBL" id="VCYH01000001">
    <property type="protein sequence ID" value="MDN7023705.1"/>
    <property type="molecule type" value="Genomic_DNA"/>
</dbReference>
<evidence type="ECO:0000256" key="2">
    <source>
        <dbReference type="RuleBase" id="RU003616"/>
    </source>
</evidence>
<proteinExistence type="inferred from homology"/>
<evidence type="ECO:0000313" key="6">
    <source>
        <dbReference type="Proteomes" id="UP001168338"/>
    </source>
</evidence>
<dbReference type="InterPro" id="IPR031107">
    <property type="entry name" value="Small_HSP"/>
</dbReference>
<dbReference type="PANTHER" id="PTHR11527">
    <property type="entry name" value="HEAT-SHOCK PROTEIN 20 FAMILY MEMBER"/>
    <property type="match status" value="1"/>
</dbReference>
<name>A0ABT8M703_9EURY</name>
<keyword evidence="6" id="KW-1185">Reference proteome</keyword>
<dbReference type="InterPro" id="IPR002068">
    <property type="entry name" value="A-crystallin/Hsp20_dom"/>
</dbReference>
<evidence type="ECO:0000256" key="3">
    <source>
        <dbReference type="SAM" id="MobiDB-lite"/>
    </source>
</evidence>
<dbReference type="SUPFAM" id="SSF49764">
    <property type="entry name" value="HSP20-like chaperones"/>
    <property type="match status" value="1"/>
</dbReference>
<feature type="domain" description="SHSP" evidence="4">
    <location>
        <begin position="36"/>
        <end position="149"/>
    </location>
</feature>
<gene>
    <name evidence="5" type="ORF">FGU65_02135</name>
</gene>